<dbReference type="FunFam" id="3.40.50.10440:FF:000001">
    <property type="entry name" value="Dihydroxyacetone kinase, DhaK subunit"/>
    <property type="match status" value="1"/>
</dbReference>
<dbReference type="GO" id="GO:0005524">
    <property type="term" value="F:ATP binding"/>
    <property type="evidence" value="ECO:0007669"/>
    <property type="project" value="UniProtKB-KW"/>
</dbReference>
<comment type="caution">
    <text evidence="6">The sequence shown here is derived from an EMBL/GenBank/DDBJ whole genome shotgun (WGS) entry which is preliminary data.</text>
</comment>
<dbReference type="Gene3D" id="3.30.1180.20">
    <property type="entry name" value="Dihydroxyacetone kinase, domain 2"/>
    <property type="match status" value="1"/>
</dbReference>
<dbReference type="EC" id="2.7.1.-" evidence="6"/>
<accession>A0A7W9KJU1</accession>
<reference evidence="6 7" key="1">
    <citation type="submission" date="2020-08" db="EMBL/GenBank/DDBJ databases">
        <title>Sequencing the genomes of 1000 actinobacteria strains.</title>
        <authorList>
            <person name="Klenk H.-P."/>
        </authorList>
    </citation>
    <scope>NUCLEOTIDE SEQUENCE [LARGE SCALE GENOMIC DNA]</scope>
    <source>
        <strain evidence="6 7">DSM 43851</strain>
    </source>
</reference>
<protein>
    <submittedName>
        <fullName evidence="6">Dihydroxyacetone kinase-like protein</fullName>
        <ecNumber evidence="6">2.7.1.-</ecNumber>
    </submittedName>
</protein>
<dbReference type="InterPro" id="IPR050861">
    <property type="entry name" value="Dihydroxyacetone_Kinase"/>
</dbReference>
<evidence type="ECO:0000259" key="5">
    <source>
        <dbReference type="PROSITE" id="PS51481"/>
    </source>
</evidence>
<dbReference type="PROSITE" id="PS51481">
    <property type="entry name" value="DHAK"/>
    <property type="match status" value="1"/>
</dbReference>
<dbReference type="Pfam" id="PF02733">
    <property type="entry name" value="Dak1"/>
    <property type="match status" value="1"/>
</dbReference>
<evidence type="ECO:0000256" key="2">
    <source>
        <dbReference type="ARBA" id="ARBA00022741"/>
    </source>
</evidence>
<keyword evidence="2" id="KW-0547">Nucleotide-binding</keyword>
<keyword evidence="3 6" id="KW-0418">Kinase</keyword>
<dbReference type="Proteomes" id="UP000585638">
    <property type="component" value="Unassembled WGS sequence"/>
</dbReference>
<name>A0A7W9KJU1_9PSEU</name>
<dbReference type="AlphaFoldDB" id="A0A7W9KJU1"/>
<evidence type="ECO:0000256" key="3">
    <source>
        <dbReference type="ARBA" id="ARBA00022777"/>
    </source>
</evidence>
<dbReference type="GO" id="GO:0004371">
    <property type="term" value="F:glycerone kinase activity"/>
    <property type="evidence" value="ECO:0007669"/>
    <property type="project" value="InterPro"/>
</dbReference>
<evidence type="ECO:0000256" key="1">
    <source>
        <dbReference type="ARBA" id="ARBA00022679"/>
    </source>
</evidence>
<sequence>MKKIINDPSTVVDEALRGMALAHPDLLVVQPDPAVIWRADAPVEGKVALVSGGGSGHEPMHGGFVGTGMLDAACPGAVFTSPTPDQVQAAVEKVNGGAGVLLIVKNYTGDVLNFETAAELVAMDGVDVRTVVIDDDVAVKDSLYTAGRRGVAGTLLLEKIVGAAAERGADLDRCEALARKVVANVRSLGLALTACTVPHVGQPSFELADDEYELGIGIHGEPGRQRLPMEPADALVRRLIEPVVEDLPFAEGDRVLLFTNSMGGTPLVELYLAHGIAEKLLAERGIVVERRLVGPYVTSLEMQGMSVTLLKLDDELTELWDAPVRTAALRWGM</sequence>
<dbReference type="Gene3D" id="3.40.50.10440">
    <property type="entry name" value="Dihydroxyacetone kinase, domain 1"/>
    <property type="match status" value="1"/>
</dbReference>
<evidence type="ECO:0000256" key="4">
    <source>
        <dbReference type="ARBA" id="ARBA00022840"/>
    </source>
</evidence>
<dbReference type="GO" id="GO:0019563">
    <property type="term" value="P:glycerol catabolic process"/>
    <property type="evidence" value="ECO:0007669"/>
    <property type="project" value="TreeGrafter"/>
</dbReference>
<dbReference type="PANTHER" id="PTHR28629:SF4">
    <property type="entry name" value="TRIOKINASE_FMN CYCLASE"/>
    <property type="match status" value="1"/>
</dbReference>
<dbReference type="NCBIfam" id="TIGR02363">
    <property type="entry name" value="dhaK1"/>
    <property type="match status" value="1"/>
</dbReference>
<feature type="domain" description="DhaK" evidence="5">
    <location>
        <begin position="7"/>
        <end position="331"/>
    </location>
</feature>
<evidence type="ECO:0000313" key="7">
    <source>
        <dbReference type="Proteomes" id="UP000585638"/>
    </source>
</evidence>
<dbReference type="EMBL" id="JACHIR010000001">
    <property type="protein sequence ID" value="MBB5893880.1"/>
    <property type="molecule type" value="Genomic_DNA"/>
</dbReference>
<proteinExistence type="predicted"/>
<dbReference type="InterPro" id="IPR012736">
    <property type="entry name" value="DhaK_1"/>
</dbReference>
<keyword evidence="7" id="KW-1185">Reference proteome</keyword>
<evidence type="ECO:0000313" key="6">
    <source>
        <dbReference type="EMBL" id="MBB5893880.1"/>
    </source>
</evidence>
<dbReference type="PANTHER" id="PTHR28629">
    <property type="entry name" value="TRIOKINASE/FMN CYCLASE"/>
    <property type="match status" value="1"/>
</dbReference>
<organism evidence="6 7">
    <name type="scientific">Kutzneria kofuensis</name>
    <dbReference type="NCBI Taxonomy" id="103725"/>
    <lineage>
        <taxon>Bacteria</taxon>
        <taxon>Bacillati</taxon>
        <taxon>Actinomycetota</taxon>
        <taxon>Actinomycetes</taxon>
        <taxon>Pseudonocardiales</taxon>
        <taxon>Pseudonocardiaceae</taxon>
        <taxon>Kutzneria</taxon>
    </lineage>
</organism>
<dbReference type="RefSeq" id="WP_184865452.1">
    <property type="nucleotide sequence ID" value="NZ_BAAAWY010000014.1"/>
</dbReference>
<dbReference type="GO" id="GO:0005829">
    <property type="term" value="C:cytosol"/>
    <property type="evidence" value="ECO:0007669"/>
    <property type="project" value="TreeGrafter"/>
</dbReference>
<dbReference type="SUPFAM" id="SSF82549">
    <property type="entry name" value="DAK1/DegV-like"/>
    <property type="match status" value="1"/>
</dbReference>
<keyword evidence="1 6" id="KW-0808">Transferase</keyword>
<keyword evidence="4" id="KW-0067">ATP-binding</keyword>
<gene>
    <name evidence="6" type="ORF">BJ998_005076</name>
</gene>
<dbReference type="FunFam" id="3.30.1180.20:FF:000001">
    <property type="entry name" value="Dihydroxyacetone kinase 1"/>
    <property type="match status" value="1"/>
</dbReference>
<dbReference type="InterPro" id="IPR004006">
    <property type="entry name" value="DhaK_dom"/>
</dbReference>